<organism evidence="2 3">
    <name type="scientific">Fretibacterium fastidiosum</name>
    <dbReference type="NCBI Taxonomy" id="651822"/>
    <lineage>
        <taxon>Bacteria</taxon>
        <taxon>Thermotogati</taxon>
        <taxon>Synergistota</taxon>
        <taxon>Synergistia</taxon>
        <taxon>Synergistales</taxon>
        <taxon>Aminobacteriaceae</taxon>
        <taxon>Fretibacterium</taxon>
    </lineage>
</organism>
<sequence>MSRKKRPDLKDYLRTGVIRVFDSAEEEREPGPVEAAKRKEAGEAAQSAAPAQPVKSSVAPEEGIALQAEAPGPKPEVPRGVAPEEVLALLSERDRPMWETMLQAATEIICHPFDAEAARADFAEADPSRFTYYLLPSEGAALSPVRSAGQLTDDTRAVLKWDENGAATLWLRA</sequence>
<reference evidence="2 3" key="2">
    <citation type="submission" date="2010-03" db="EMBL/GenBank/DDBJ databases">
        <authorList>
            <person name="Pajon A."/>
        </authorList>
    </citation>
    <scope>NUCLEOTIDE SEQUENCE [LARGE SCALE GENOMIC DNA]</scope>
    <source>
        <strain evidence="2 3">SGP1</strain>
    </source>
</reference>
<dbReference type="AlphaFoldDB" id="A0AB94IXP5"/>
<name>A0AB94IXP5_9BACT</name>
<accession>A0AB94IXP5</accession>
<evidence type="ECO:0000313" key="3">
    <source>
        <dbReference type="Proteomes" id="UP000008957"/>
    </source>
</evidence>
<dbReference type="EMBL" id="FP929056">
    <property type="protein sequence ID" value="CBL28434.1"/>
    <property type="molecule type" value="Genomic_DNA"/>
</dbReference>
<evidence type="ECO:0000256" key="1">
    <source>
        <dbReference type="SAM" id="MobiDB-lite"/>
    </source>
</evidence>
<keyword evidence="3" id="KW-1185">Reference proteome</keyword>
<feature type="region of interest" description="Disordered" evidence="1">
    <location>
        <begin position="20"/>
        <end position="80"/>
    </location>
</feature>
<dbReference type="Proteomes" id="UP000008957">
    <property type="component" value="Chromosome"/>
</dbReference>
<dbReference type="RefSeq" id="WP_015556581.1">
    <property type="nucleotide sequence ID" value="NC_021038.1"/>
</dbReference>
<feature type="compositionally biased region" description="Low complexity" evidence="1">
    <location>
        <begin position="43"/>
        <end position="60"/>
    </location>
</feature>
<dbReference type="KEGG" id="sbr:SY1_13320"/>
<feature type="compositionally biased region" description="Basic and acidic residues" evidence="1">
    <location>
        <begin position="29"/>
        <end position="42"/>
    </location>
</feature>
<evidence type="ECO:0000313" key="2">
    <source>
        <dbReference type="EMBL" id="CBL28434.1"/>
    </source>
</evidence>
<reference evidence="3" key="1">
    <citation type="submission" date="2010-03" db="EMBL/GenBank/DDBJ databases">
        <title>The genome sequence of Synergistetes sp. SGP1.</title>
        <authorList>
            <consortium name="metaHIT consortium -- http://www.metahit.eu/"/>
            <person name="Pajon A."/>
            <person name="Turner K."/>
            <person name="Parkhill J."/>
            <person name="Wade W."/>
            <person name="Vartoukian S."/>
        </authorList>
    </citation>
    <scope>NUCLEOTIDE SEQUENCE [LARGE SCALE GENOMIC DNA]</scope>
    <source>
        <strain evidence="3">SGP1</strain>
    </source>
</reference>
<proteinExistence type="predicted"/>
<protein>
    <submittedName>
        <fullName evidence="2">Uncharacterized protein</fullName>
    </submittedName>
</protein>
<gene>
    <name evidence="2" type="ORF">SY1_13320</name>
</gene>